<evidence type="ECO:0000313" key="3">
    <source>
        <dbReference type="Proteomes" id="UP000018208"/>
    </source>
</evidence>
<name>V6LM04_9EUKA</name>
<dbReference type="AlphaFoldDB" id="V6LM04"/>
<evidence type="ECO:0000313" key="2">
    <source>
        <dbReference type="EMBL" id="KAH0572707.1"/>
    </source>
</evidence>
<dbReference type="Proteomes" id="UP000018208">
    <property type="component" value="Unassembled WGS sequence"/>
</dbReference>
<dbReference type="VEuPathDB" id="GiardiaDB:SS50377_24819"/>
<proteinExistence type="predicted"/>
<sequence length="115" mass="13032">MGCGYLNCQQTDDVDLSFLQGSQSKVAISENQIIMNDSNPFQTNLNMVNQSCFDRIENQNSEYFTTGTFNFNTLQLTELAGTQVNYDETGQTLDDQSECITWSGLYKQINKSEQQ</sequence>
<dbReference type="EMBL" id="AUWU02000005">
    <property type="protein sequence ID" value="KAH0572707.1"/>
    <property type="molecule type" value="Genomic_DNA"/>
</dbReference>
<evidence type="ECO:0000313" key="1">
    <source>
        <dbReference type="EMBL" id="EST44741.1"/>
    </source>
</evidence>
<accession>V6LM04</accession>
<gene>
    <name evidence="1" type="ORF">SS50377_15361</name>
    <name evidence="2" type="ORF">SS50377_24819</name>
</gene>
<organism evidence="1">
    <name type="scientific">Spironucleus salmonicida</name>
    <dbReference type="NCBI Taxonomy" id="348837"/>
    <lineage>
        <taxon>Eukaryota</taxon>
        <taxon>Metamonada</taxon>
        <taxon>Diplomonadida</taxon>
        <taxon>Hexamitidae</taxon>
        <taxon>Hexamitinae</taxon>
        <taxon>Spironucleus</taxon>
    </lineage>
</organism>
<keyword evidence="3" id="KW-1185">Reference proteome</keyword>
<dbReference type="EMBL" id="KI546111">
    <property type="protein sequence ID" value="EST44741.1"/>
    <property type="molecule type" value="Genomic_DNA"/>
</dbReference>
<reference evidence="2" key="2">
    <citation type="submission" date="2020-12" db="EMBL/GenBank/DDBJ databases">
        <title>New Spironucleus salmonicida genome in near-complete chromosomes.</title>
        <authorList>
            <person name="Xu F."/>
            <person name="Kurt Z."/>
            <person name="Jimenez-Gonzalez A."/>
            <person name="Astvaldsson A."/>
            <person name="Andersson J.O."/>
            <person name="Svard S.G."/>
        </authorList>
    </citation>
    <scope>NUCLEOTIDE SEQUENCE</scope>
    <source>
        <strain evidence="2">ATCC 50377</strain>
    </source>
</reference>
<reference evidence="1 2" key="1">
    <citation type="journal article" date="2014" name="PLoS Genet.">
        <title>The Genome of Spironucleus salmonicida Highlights a Fish Pathogen Adapted to Fluctuating Environments.</title>
        <authorList>
            <person name="Xu F."/>
            <person name="Jerlstrom-Hultqvist J."/>
            <person name="Einarsson E."/>
            <person name="Astvaldsson A."/>
            <person name="Svard S.G."/>
            <person name="Andersson J.O."/>
        </authorList>
    </citation>
    <scope>NUCLEOTIDE SEQUENCE</scope>
    <source>
        <strain evidence="2">ATCC 50377</strain>
    </source>
</reference>
<protein>
    <submittedName>
        <fullName evidence="1">Uncharacterized protein</fullName>
    </submittedName>
</protein>